<dbReference type="InterPro" id="IPR050367">
    <property type="entry name" value="APC_superfamily"/>
</dbReference>
<evidence type="ECO:0000256" key="2">
    <source>
        <dbReference type="ARBA" id="ARBA00022692"/>
    </source>
</evidence>
<name>A0A327YY58_9ACTN</name>
<keyword evidence="2 5" id="KW-0812">Transmembrane</keyword>
<dbReference type="PANTHER" id="PTHR42770:SF7">
    <property type="entry name" value="MEMBRANE PROTEIN"/>
    <property type="match status" value="1"/>
</dbReference>
<comment type="subcellular location">
    <subcellularLocation>
        <location evidence="1">Membrane</location>
        <topology evidence="1">Multi-pass membrane protein</topology>
    </subcellularLocation>
</comment>
<gene>
    <name evidence="7" type="ORF">B0I29_13113</name>
</gene>
<keyword evidence="8" id="KW-1185">Reference proteome</keyword>
<dbReference type="RefSeq" id="WP_220091594.1">
    <property type="nucleotide sequence ID" value="NZ_JACHWI010000008.1"/>
</dbReference>
<dbReference type="Gene3D" id="1.20.1740.10">
    <property type="entry name" value="Amino acid/polyamine transporter I"/>
    <property type="match status" value="1"/>
</dbReference>
<dbReference type="AlphaFoldDB" id="A0A327YY58"/>
<feature type="transmembrane region" description="Helical" evidence="5">
    <location>
        <begin position="204"/>
        <end position="228"/>
    </location>
</feature>
<dbReference type="EMBL" id="QLMJ01000031">
    <property type="protein sequence ID" value="RAK25662.1"/>
    <property type="molecule type" value="Genomic_DNA"/>
</dbReference>
<feature type="transmembrane region" description="Helical" evidence="5">
    <location>
        <begin position="82"/>
        <end position="99"/>
    </location>
</feature>
<feature type="transmembrane region" description="Helical" evidence="5">
    <location>
        <begin position="177"/>
        <end position="198"/>
    </location>
</feature>
<feature type="transmembrane region" description="Helical" evidence="5">
    <location>
        <begin position="39"/>
        <end position="61"/>
    </location>
</feature>
<protein>
    <submittedName>
        <fullName evidence="7">Amino acid permease-like protein</fullName>
    </submittedName>
</protein>
<feature type="transmembrane region" description="Helical" evidence="5">
    <location>
        <begin position="285"/>
        <end position="304"/>
    </location>
</feature>
<feature type="transmembrane region" description="Helical" evidence="5">
    <location>
        <begin position="240"/>
        <end position="265"/>
    </location>
</feature>
<evidence type="ECO:0000259" key="6">
    <source>
        <dbReference type="Pfam" id="PF00324"/>
    </source>
</evidence>
<feature type="domain" description="Amino acid permease/ SLC12A" evidence="6">
    <location>
        <begin position="44"/>
        <end position="296"/>
    </location>
</feature>
<feature type="transmembrane region" description="Helical" evidence="5">
    <location>
        <begin position="133"/>
        <end position="156"/>
    </location>
</feature>
<dbReference type="GO" id="GO:0016020">
    <property type="term" value="C:membrane"/>
    <property type="evidence" value="ECO:0007669"/>
    <property type="project" value="UniProtKB-SubCell"/>
</dbReference>
<keyword evidence="4 5" id="KW-0472">Membrane</keyword>
<evidence type="ECO:0000256" key="4">
    <source>
        <dbReference type="ARBA" id="ARBA00023136"/>
    </source>
</evidence>
<evidence type="ECO:0000256" key="5">
    <source>
        <dbReference type="SAM" id="Phobius"/>
    </source>
</evidence>
<dbReference type="GO" id="GO:0055085">
    <property type="term" value="P:transmembrane transport"/>
    <property type="evidence" value="ECO:0007669"/>
    <property type="project" value="InterPro"/>
</dbReference>
<keyword evidence="3 5" id="KW-1133">Transmembrane helix</keyword>
<evidence type="ECO:0000313" key="7">
    <source>
        <dbReference type="EMBL" id="RAK25662.1"/>
    </source>
</evidence>
<proteinExistence type="predicted"/>
<organism evidence="7 8">
    <name type="scientific">Actinoplanes lutulentus</name>
    <dbReference type="NCBI Taxonomy" id="1287878"/>
    <lineage>
        <taxon>Bacteria</taxon>
        <taxon>Bacillati</taxon>
        <taxon>Actinomycetota</taxon>
        <taxon>Actinomycetes</taxon>
        <taxon>Micromonosporales</taxon>
        <taxon>Micromonosporaceae</taxon>
        <taxon>Actinoplanes</taxon>
    </lineage>
</organism>
<sequence length="316" mass="33034">MRGVGQHAGSANGQRIRQSCGAGLFVGDQPFAWSWLNPFAIDSAAALAQGLVLAVFFYWGWDAAFSVTEETRNPGDAARGGYIALVTMLGLFVLGAIAFQRVMSTEELAENGAVGLSYYAAKIVGEPWASLPLIALMFSAVASLQAGVIPTARLTLAMSRDKTLGPIWSRLSRRGTPAAATIVIAITGGIVACLESAIPTLNEAILAAVNTIGALVAFYYGLTALASAVRFRGLLRTDPLAGLTAVVVPLLSAAVLLGLGVYLAYYYATLGGSFAVAADNGWFNLAIPAVIVALGLVTAGIAKWRRRSPYFERTSA</sequence>
<dbReference type="Pfam" id="PF00324">
    <property type="entry name" value="AA_permease"/>
    <property type="match status" value="1"/>
</dbReference>
<dbReference type="InterPro" id="IPR004841">
    <property type="entry name" value="AA-permease/SLC12A_dom"/>
</dbReference>
<accession>A0A327YY58</accession>
<reference evidence="7 8" key="1">
    <citation type="submission" date="2018-06" db="EMBL/GenBank/DDBJ databases">
        <title>Genomic Encyclopedia of Type Strains, Phase III (KMG-III): the genomes of soil and plant-associated and newly described type strains.</title>
        <authorList>
            <person name="Whitman W."/>
        </authorList>
    </citation>
    <scope>NUCLEOTIDE SEQUENCE [LARGE SCALE GENOMIC DNA]</scope>
    <source>
        <strain evidence="7 8">CGMCC 4.7090</strain>
    </source>
</reference>
<dbReference type="PANTHER" id="PTHR42770">
    <property type="entry name" value="AMINO ACID TRANSPORTER-RELATED"/>
    <property type="match status" value="1"/>
</dbReference>
<dbReference type="Proteomes" id="UP000249341">
    <property type="component" value="Unassembled WGS sequence"/>
</dbReference>
<evidence type="ECO:0000256" key="3">
    <source>
        <dbReference type="ARBA" id="ARBA00022989"/>
    </source>
</evidence>
<evidence type="ECO:0000256" key="1">
    <source>
        <dbReference type="ARBA" id="ARBA00004141"/>
    </source>
</evidence>
<comment type="caution">
    <text evidence="7">The sequence shown here is derived from an EMBL/GenBank/DDBJ whole genome shotgun (WGS) entry which is preliminary data.</text>
</comment>
<evidence type="ECO:0000313" key="8">
    <source>
        <dbReference type="Proteomes" id="UP000249341"/>
    </source>
</evidence>